<feature type="signal peptide" evidence="1">
    <location>
        <begin position="1"/>
        <end position="29"/>
    </location>
</feature>
<dbReference type="OrthoDB" id="14727at2"/>
<dbReference type="KEGG" id="woc:BA177_01145"/>
<feature type="domain" description="Glutaredoxin" evidence="2">
    <location>
        <begin position="47"/>
        <end position="87"/>
    </location>
</feature>
<gene>
    <name evidence="3" type="ORF">BA177_01145</name>
</gene>
<evidence type="ECO:0000259" key="2">
    <source>
        <dbReference type="Pfam" id="PF00462"/>
    </source>
</evidence>
<dbReference type="EMBL" id="CP016268">
    <property type="protein sequence ID" value="ANO52895.1"/>
    <property type="molecule type" value="Genomic_DNA"/>
</dbReference>
<dbReference type="Pfam" id="PF00462">
    <property type="entry name" value="Glutaredoxin"/>
    <property type="match status" value="1"/>
</dbReference>
<dbReference type="STRING" id="1548547.BA177_01145"/>
<feature type="chain" id="PRO_5008260368" description="Glutaredoxin domain-containing protein" evidence="1">
    <location>
        <begin position="30"/>
        <end position="174"/>
    </location>
</feature>
<name>A0A193LK17_9GAMM</name>
<evidence type="ECO:0000313" key="3">
    <source>
        <dbReference type="EMBL" id="ANO52895.1"/>
    </source>
</evidence>
<dbReference type="SUPFAM" id="SSF52833">
    <property type="entry name" value="Thioredoxin-like"/>
    <property type="match status" value="1"/>
</dbReference>
<dbReference type="Gene3D" id="3.40.30.10">
    <property type="entry name" value="Glutaredoxin"/>
    <property type="match status" value="1"/>
</dbReference>
<protein>
    <recommendedName>
        <fullName evidence="2">Glutaredoxin domain-containing protein</fullName>
    </recommendedName>
</protein>
<dbReference type="InterPro" id="IPR002109">
    <property type="entry name" value="Glutaredoxin"/>
</dbReference>
<evidence type="ECO:0000313" key="4">
    <source>
        <dbReference type="Proteomes" id="UP000092695"/>
    </source>
</evidence>
<keyword evidence="1" id="KW-0732">Signal</keyword>
<proteinExistence type="predicted"/>
<reference evidence="3 4" key="1">
    <citation type="submission" date="2016-06" db="EMBL/GenBank/DDBJ databases">
        <title>Complete genome sequence of a deep-branching marine Gamma Proteobacterium Woeseia oceani type strain XK5.</title>
        <authorList>
            <person name="Mu D."/>
            <person name="Du Z."/>
        </authorList>
    </citation>
    <scope>NUCLEOTIDE SEQUENCE [LARGE SCALE GENOMIC DNA]</scope>
    <source>
        <strain evidence="3 4">XK5</strain>
    </source>
</reference>
<sequence length="174" mass="18508">MNNVVIAQGAARRTWVLLASLLFAPVVSACSEPGPQSMADTGADAEIVVYKTPYCGCCHKWVEQLERDGLAVDAVNVQSTASIQTELGVPTSMRSCHTAKVGDYWVEGHVPPDLVEKLLEDKPEGIRGLAVPGMPVGSPGMEGPGAEPYDVMQVHADGSASVYARREGREFAPE</sequence>
<evidence type="ECO:0000256" key="1">
    <source>
        <dbReference type="SAM" id="SignalP"/>
    </source>
</evidence>
<dbReference type="RefSeq" id="WP_068618686.1">
    <property type="nucleotide sequence ID" value="NZ_CP016268.1"/>
</dbReference>
<dbReference type="Pfam" id="PF04214">
    <property type="entry name" value="DUF411"/>
    <property type="match status" value="1"/>
</dbReference>
<accession>A0A193LK17</accession>
<dbReference type="AlphaFoldDB" id="A0A193LK17"/>
<organism evidence="3 4">
    <name type="scientific">Woeseia oceani</name>
    <dbReference type="NCBI Taxonomy" id="1548547"/>
    <lineage>
        <taxon>Bacteria</taxon>
        <taxon>Pseudomonadati</taxon>
        <taxon>Pseudomonadota</taxon>
        <taxon>Gammaproteobacteria</taxon>
        <taxon>Woeseiales</taxon>
        <taxon>Woeseiaceae</taxon>
        <taxon>Woeseia</taxon>
    </lineage>
</organism>
<dbReference type="InterPro" id="IPR036249">
    <property type="entry name" value="Thioredoxin-like_sf"/>
</dbReference>
<dbReference type="InterPro" id="IPR007332">
    <property type="entry name" value="DUF411"/>
</dbReference>
<keyword evidence="4" id="KW-1185">Reference proteome</keyword>
<dbReference type="Proteomes" id="UP000092695">
    <property type="component" value="Chromosome"/>
</dbReference>